<reference evidence="4 5" key="1">
    <citation type="submission" date="2015-07" db="EMBL/GenBank/DDBJ databases">
        <title>Genome sequence of Ornatilinea apprima DSM 23815.</title>
        <authorList>
            <person name="Hemp J."/>
            <person name="Ward L.M."/>
            <person name="Pace L.A."/>
            <person name="Fischer W.W."/>
        </authorList>
    </citation>
    <scope>NUCLEOTIDE SEQUENCE [LARGE SCALE GENOMIC DNA]</scope>
    <source>
        <strain evidence="4 5">P3M-1</strain>
    </source>
</reference>
<gene>
    <name evidence="4" type="ORF">ADN00_09010</name>
</gene>
<name>A0A0P6XUX9_9CHLR</name>
<dbReference type="InterPro" id="IPR046342">
    <property type="entry name" value="CBS_dom_sf"/>
</dbReference>
<dbReference type="Proteomes" id="UP000050417">
    <property type="component" value="Unassembled WGS sequence"/>
</dbReference>
<dbReference type="PANTHER" id="PTHR48108">
    <property type="entry name" value="CBS DOMAIN-CONTAINING PROTEIN CBSX2, CHLOROPLASTIC"/>
    <property type="match status" value="1"/>
</dbReference>
<dbReference type="STRING" id="1134406.ADN00_09010"/>
<dbReference type="PROSITE" id="PS51371">
    <property type="entry name" value="CBS"/>
    <property type="match status" value="2"/>
</dbReference>
<organism evidence="4 5">
    <name type="scientific">Ornatilinea apprima</name>
    <dbReference type="NCBI Taxonomy" id="1134406"/>
    <lineage>
        <taxon>Bacteria</taxon>
        <taxon>Bacillati</taxon>
        <taxon>Chloroflexota</taxon>
        <taxon>Anaerolineae</taxon>
        <taxon>Anaerolineales</taxon>
        <taxon>Anaerolineaceae</taxon>
        <taxon>Ornatilinea</taxon>
    </lineage>
</organism>
<keyword evidence="2" id="KW-0129">CBS domain</keyword>
<feature type="domain" description="CBS" evidence="3">
    <location>
        <begin position="86"/>
        <end position="143"/>
    </location>
</feature>
<keyword evidence="1" id="KW-0677">Repeat</keyword>
<dbReference type="InterPro" id="IPR051462">
    <property type="entry name" value="CBS_domain-containing"/>
</dbReference>
<accession>A0A0P6XUX9</accession>
<dbReference type="Gene3D" id="3.10.580.10">
    <property type="entry name" value="CBS-domain"/>
    <property type="match status" value="1"/>
</dbReference>
<proteinExistence type="predicted"/>
<dbReference type="Pfam" id="PF00571">
    <property type="entry name" value="CBS"/>
    <property type="match status" value="2"/>
</dbReference>
<dbReference type="InterPro" id="IPR000644">
    <property type="entry name" value="CBS_dom"/>
</dbReference>
<evidence type="ECO:0000256" key="2">
    <source>
        <dbReference type="PROSITE-ProRule" id="PRU00703"/>
    </source>
</evidence>
<dbReference type="SMART" id="SM00116">
    <property type="entry name" value="CBS"/>
    <property type="match status" value="2"/>
</dbReference>
<comment type="caution">
    <text evidence="4">The sequence shown here is derived from an EMBL/GenBank/DDBJ whole genome shotgun (WGS) entry which is preliminary data.</text>
</comment>
<evidence type="ECO:0000259" key="3">
    <source>
        <dbReference type="PROSITE" id="PS51371"/>
    </source>
</evidence>
<sequence>MIVKDVMRSKFLCISPKSSLRLAAEIMVREGVETLFVVNGEQLVGAIGIRDLFTSPVPASYGRPMQRQIENTLIQKWDNAPVENLMTPYVLGVTEESPLMSAATLMINQGKHPLAVTKDQKIVGIIDRIDIVKYLLGLGASASE</sequence>
<dbReference type="EMBL" id="LGCL01000023">
    <property type="protein sequence ID" value="KPL77268.1"/>
    <property type="molecule type" value="Genomic_DNA"/>
</dbReference>
<keyword evidence="5" id="KW-1185">Reference proteome</keyword>
<dbReference type="AlphaFoldDB" id="A0A0P6XUX9"/>
<dbReference type="SUPFAM" id="SSF54631">
    <property type="entry name" value="CBS-domain pair"/>
    <property type="match status" value="1"/>
</dbReference>
<feature type="domain" description="CBS" evidence="3">
    <location>
        <begin position="7"/>
        <end position="65"/>
    </location>
</feature>
<evidence type="ECO:0000313" key="4">
    <source>
        <dbReference type="EMBL" id="KPL77268.1"/>
    </source>
</evidence>
<evidence type="ECO:0000313" key="5">
    <source>
        <dbReference type="Proteomes" id="UP000050417"/>
    </source>
</evidence>
<dbReference type="RefSeq" id="WP_075062666.1">
    <property type="nucleotide sequence ID" value="NZ_LGCL01000023.1"/>
</dbReference>
<evidence type="ECO:0000256" key="1">
    <source>
        <dbReference type="ARBA" id="ARBA00022737"/>
    </source>
</evidence>
<dbReference type="OrthoDB" id="163407at2"/>
<protein>
    <recommendedName>
        <fullName evidence="3">CBS domain-containing protein</fullName>
    </recommendedName>
</protein>
<dbReference type="PANTHER" id="PTHR48108:SF26">
    <property type="entry name" value="CBS DOMAIN-CONTAINING PROTEIN DDB_G0289609"/>
    <property type="match status" value="1"/>
</dbReference>